<name>A0A6C6ZBM8_SALPB</name>
<dbReference type="AlphaFoldDB" id="A0A6C6ZBM8"/>
<dbReference type="KEGG" id="spq:SPAB_05776"/>
<evidence type="ECO:0000313" key="3">
    <source>
        <dbReference type="Proteomes" id="UP000008556"/>
    </source>
</evidence>
<protein>
    <submittedName>
        <fullName evidence="2">Uncharacterized protein</fullName>
    </submittedName>
</protein>
<organism evidence="2 3">
    <name type="scientific">Salmonella paratyphi B (strain ATCC BAA-1250 / SPB7)</name>
    <dbReference type="NCBI Taxonomy" id="1016998"/>
    <lineage>
        <taxon>Bacteria</taxon>
        <taxon>Pseudomonadati</taxon>
        <taxon>Pseudomonadota</taxon>
        <taxon>Gammaproteobacteria</taxon>
        <taxon>Enterobacterales</taxon>
        <taxon>Enterobacteriaceae</taxon>
        <taxon>Salmonella</taxon>
    </lineage>
</organism>
<sequence length="35" mass="3940">MEDTNERKVQNAGGRRFTERNRRLPELLPAGAISG</sequence>
<feature type="region of interest" description="Disordered" evidence="1">
    <location>
        <begin position="1"/>
        <end position="35"/>
    </location>
</feature>
<evidence type="ECO:0000256" key="1">
    <source>
        <dbReference type="SAM" id="MobiDB-lite"/>
    </source>
</evidence>
<feature type="compositionally biased region" description="Basic and acidic residues" evidence="1">
    <location>
        <begin position="16"/>
        <end position="25"/>
    </location>
</feature>
<dbReference type="EMBL" id="CP000886">
    <property type="protein sequence ID" value="ABX71041.1"/>
    <property type="molecule type" value="Genomic_DNA"/>
</dbReference>
<evidence type="ECO:0000313" key="2">
    <source>
        <dbReference type="EMBL" id="ABX71041.1"/>
    </source>
</evidence>
<accession>A0A6C6ZBM8</accession>
<proteinExistence type="predicted"/>
<gene>
    <name evidence="2" type="ordered locus">SPAB_05776</name>
</gene>
<dbReference type="Proteomes" id="UP000008556">
    <property type="component" value="Chromosome"/>
</dbReference>
<reference evidence="2 3" key="1">
    <citation type="submission" date="2007-11" db="EMBL/GenBank/DDBJ databases">
        <authorList>
            <consortium name="The Salmonella enterica serovar Paratyphi B Genome Sequencing Project"/>
            <person name="McClelland M."/>
            <person name="Sanderson E.K."/>
            <person name="Porwollik S."/>
            <person name="Spieth J."/>
            <person name="Clifton W.S."/>
            <person name="Fulton R."/>
            <person name="Cordes M."/>
            <person name="Wollam A."/>
            <person name="Shah N."/>
            <person name="Pepin K."/>
            <person name="Bhonagiri V."/>
            <person name="Nash W."/>
            <person name="Johnson M."/>
            <person name="Thiruvilangam P."/>
            <person name="Wilson R."/>
        </authorList>
    </citation>
    <scope>NUCLEOTIDE SEQUENCE [LARGE SCALE GENOMIC DNA]</scope>
    <source>
        <strain evidence="3">ATCC BAA-1250 / SPB7</strain>
    </source>
</reference>